<evidence type="ECO:0000256" key="1">
    <source>
        <dbReference type="SAM" id="MobiDB-lite"/>
    </source>
</evidence>
<sequence length="550" mass="59308">MSPRMDPRIGLATALATQPGVYSLLLGSGVSTGAGIPTGWGVVDALVRRAAAAAGTKPGVDFDAEAWWLQHGDGAPLGYSSLLEQLGTTRAARRAILAGFFEPSDDDRDAGLKVPGPAHEAIAAMVRKGAVRVIVTTNFDRLIERALESEGISPQVITSDSAIAGMEPVQHMACTVIKLHGDYASLDQRNTVDELSQYPKRTNALLQRIFDEYGVVIAGWSGDWDPALTAALESSAGRRYPMYWSARSKLGDVARTLTARTGAQIMEGASADEFFADMLTRVEAVEAMSDSPQSLGVNISRVKRALPDPRRRIELRDLLDQQLGELRSHLADRPMAAPASDWETAETAHLDMTARSNTLANMLGTGIFLDRDQEHSDLWVHVVQSALRARRRQTGTITPWWDDLQHLPALLSLVVGSAAALAAGHEEAIIRLHTEPSWSDPFKGNDARPAFDVIHSYNVLNADVINGFPSSGTTNWLYPQSHFLKSVAMPMIESITGDPGEAEHLFNRAEYRAAVASALSSSLQCGSHSSHSLGLGPQSNSALRYSSGSE</sequence>
<protein>
    <submittedName>
        <fullName evidence="2">Uncharacterized protein</fullName>
    </submittedName>
</protein>
<comment type="caution">
    <text evidence="2">The sequence shown here is derived from an EMBL/GenBank/DDBJ whole genome shotgun (WGS) entry which is preliminary data.</text>
</comment>
<accession>A0A4Q9GTH2</accession>
<keyword evidence="3" id="KW-1185">Reference proteome</keyword>
<name>A0A4Q9GTH2_9MICO</name>
<dbReference type="AlphaFoldDB" id="A0A4Q9GTH2"/>
<feature type="region of interest" description="Disordered" evidence="1">
    <location>
        <begin position="528"/>
        <end position="550"/>
    </location>
</feature>
<evidence type="ECO:0000313" key="2">
    <source>
        <dbReference type="EMBL" id="TBN55520.1"/>
    </source>
</evidence>
<organism evidence="2 3">
    <name type="scientific">Glaciihabitans arcticus</name>
    <dbReference type="NCBI Taxonomy" id="2668039"/>
    <lineage>
        <taxon>Bacteria</taxon>
        <taxon>Bacillati</taxon>
        <taxon>Actinomycetota</taxon>
        <taxon>Actinomycetes</taxon>
        <taxon>Micrococcales</taxon>
        <taxon>Microbacteriaceae</taxon>
        <taxon>Glaciihabitans</taxon>
    </lineage>
</organism>
<evidence type="ECO:0000313" key="3">
    <source>
        <dbReference type="Proteomes" id="UP000294194"/>
    </source>
</evidence>
<dbReference type="InterPro" id="IPR029035">
    <property type="entry name" value="DHS-like_NAD/FAD-binding_dom"/>
</dbReference>
<dbReference type="SUPFAM" id="SSF52467">
    <property type="entry name" value="DHS-like NAD/FAD-binding domain"/>
    <property type="match status" value="1"/>
</dbReference>
<gene>
    <name evidence="2" type="ORF">EYE40_15085</name>
</gene>
<dbReference type="EMBL" id="SISG01000002">
    <property type="protein sequence ID" value="TBN55520.1"/>
    <property type="molecule type" value="Genomic_DNA"/>
</dbReference>
<dbReference type="Proteomes" id="UP000294194">
    <property type="component" value="Unassembled WGS sequence"/>
</dbReference>
<feature type="compositionally biased region" description="Polar residues" evidence="1">
    <location>
        <begin position="540"/>
        <end position="550"/>
    </location>
</feature>
<reference evidence="3" key="1">
    <citation type="submission" date="2019-02" db="EMBL/GenBank/DDBJ databases">
        <title>Glaciihabitans arcticus sp. nov., a psychrotolerant bacterium isolated from polar soil.</title>
        <authorList>
            <person name="Dahal R.H."/>
        </authorList>
    </citation>
    <scope>NUCLEOTIDE SEQUENCE [LARGE SCALE GENOMIC DNA]</scope>
    <source>
        <strain evidence="3">RP-3-7</strain>
    </source>
</reference>
<proteinExistence type="predicted"/>
<feature type="compositionally biased region" description="Low complexity" evidence="1">
    <location>
        <begin position="528"/>
        <end position="539"/>
    </location>
</feature>
<dbReference type="Pfam" id="PF13289">
    <property type="entry name" value="SIR2_2"/>
    <property type="match status" value="1"/>
</dbReference>
<dbReference type="Gene3D" id="3.40.50.1220">
    <property type="entry name" value="TPP-binding domain"/>
    <property type="match status" value="1"/>
</dbReference>